<dbReference type="InterPro" id="IPR002048">
    <property type="entry name" value="EF_hand_dom"/>
</dbReference>
<dbReference type="Pfam" id="PF13202">
    <property type="entry name" value="EF-hand_5"/>
    <property type="match status" value="3"/>
</dbReference>
<protein>
    <submittedName>
        <fullName evidence="3">Transaldolase/EF-hand domain-containing protein</fullName>
    </submittedName>
</protein>
<evidence type="ECO:0000313" key="4">
    <source>
        <dbReference type="Proteomes" id="UP000054935"/>
    </source>
</evidence>
<name>A0A0P1GA85_9RHOB</name>
<keyword evidence="4" id="KW-1185">Reference proteome</keyword>
<feature type="signal peptide" evidence="1">
    <location>
        <begin position="1"/>
        <end position="17"/>
    </location>
</feature>
<dbReference type="InterPro" id="IPR018247">
    <property type="entry name" value="EF_Hand_1_Ca_BS"/>
</dbReference>
<evidence type="ECO:0000259" key="2">
    <source>
        <dbReference type="PROSITE" id="PS50222"/>
    </source>
</evidence>
<dbReference type="GO" id="GO:0005509">
    <property type="term" value="F:calcium ion binding"/>
    <property type="evidence" value="ECO:0007669"/>
    <property type="project" value="InterPro"/>
</dbReference>
<dbReference type="Gene3D" id="1.10.238.10">
    <property type="entry name" value="EF-hand"/>
    <property type="match status" value="2"/>
</dbReference>
<dbReference type="OrthoDB" id="7631435at2"/>
<dbReference type="STRING" id="441103.TRN7648_01879"/>
<sequence>MKHLTLALILAAAPVFAQGVPGQHFVENWDLDGDGAVSVAEATERRGDVFLSFDQDDDGFLDAEEYKVFDQARANDMENEGGGHGQGNMKNAAEGMELAMNDVDGDGKVSRDEFLGQAKVWIAEMDLDEDGVITTQDFAMRRKMMGGGHGKGN</sequence>
<evidence type="ECO:0000256" key="1">
    <source>
        <dbReference type="SAM" id="SignalP"/>
    </source>
</evidence>
<feature type="chain" id="PRO_5006063226" evidence="1">
    <location>
        <begin position="18"/>
        <end position="153"/>
    </location>
</feature>
<evidence type="ECO:0000313" key="3">
    <source>
        <dbReference type="EMBL" id="CUH78254.1"/>
    </source>
</evidence>
<keyword evidence="1" id="KW-0732">Signal</keyword>
<dbReference type="PROSITE" id="PS50222">
    <property type="entry name" value="EF_HAND_2"/>
    <property type="match status" value="1"/>
</dbReference>
<dbReference type="AlphaFoldDB" id="A0A0P1GA85"/>
<dbReference type="RefSeq" id="WP_058247389.1">
    <property type="nucleotide sequence ID" value="NZ_CYSE01000003.1"/>
</dbReference>
<feature type="domain" description="EF-hand" evidence="2">
    <location>
        <begin position="41"/>
        <end position="76"/>
    </location>
</feature>
<dbReference type="Proteomes" id="UP000054935">
    <property type="component" value="Unassembled WGS sequence"/>
</dbReference>
<dbReference type="SUPFAM" id="SSF47473">
    <property type="entry name" value="EF-hand"/>
    <property type="match status" value="1"/>
</dbReference>
<accession>A0A0P1GA85</accession>
<gene>
    <name evidence="3" type="ORF">TRN7648_01879</name>
</gene>
<proteinExistence type="predicted"/>
<dbReference type="PROSITE" id="PS00018">
    <property type="entry name" value="EF_HAND_1"/>
    <property type="match status" value="3"/>
</dbReference>
<dbReference type="InterPro" id="IPR011992">
    <property type="entry name" value="EF-hand-dom_pair"/>
</dbReference>
<dbReference type="EMBL" id="CYSE01000003">
    <property type="protein sequence ID" value="CUH78254.1"/>
    <property type="molecule type" value="Genomic_DNA"/>
</dbReference>
<organism evidence="3 4">
    <name type="scientific">Tropicibacter naphthalenivorans</name>
    <dbReference type="NCBI Taxonomy" id="441103"/>
    <lineage>
        <taxon>Bacteria</taxon>
        <taxon>Pseudomonadati</taxon>
        <taxon>Pseudomonadota</taxon>
        <taxon>Alphaproteobacteria</taxon>
        <taxon>Rhodobacterales</taxon>
        <taxon>Roseobacteraceae</taxon>
        <taxon>Tropicibacter</taxon>
    </lineage>
</organism>
<reference evidence="3 4" key="1">
    <citation type="submission" date="2015-09" db="EMBL/GenBank/DDBJ databases">
        <authorList>
            <consortium name="Swine Surveillance"/>
        </authorList>
    </citation>
    <scope>NUCLEOTIDE SEQUENCE [LARGE SCALE GENOMIC DNA]</scope>
    <source>
        <strain evidence="3 4">CECT 7648</strain>
    </source>
</reference>